<evidence type="ECO:0000256" key="1">
    <source>
        <dbReference type="SAM" id="SignalP"/>
    </source>
</evidence>
<keyword evidence="3" id="KW-1185">Reference proteome</keyword>
<protein>
    <submittedName>
        <fullName evidence="2">Uncharacterized protein</fullName>
    </submittedName>
</protein>
<dbReference type="Proteomes" id="UP000218231">
    <property type="component" value="Unassembled WGS sequence"/>
</dbReference>
<evidence type="ECO:0000313" key="2">
    <source>
        <dbReference type="EMBL" id="PAV78429.1"/>
    </source>
</evidence>
<dbReference type="EMBL" id="LIAE01007565">
    <property type="protein sequence ID" value="PAV78429.1"/>
    <property type="molecule type" value="Genomic_DNA"/>
</dbReference>
<accession>A0A2A2KX75</accession>
<keyword evidence="1" id="KW-0732">Signal</keyword>
<name>A0A2A2KX75_9BILA</name>
<sequence>MNRFLLALAFLIVSVVIVSGHHKNLLGHVPQEVNHTLPIWMEPIRYQFKQENYERLSRKMDTCVRKLKKIHLGMYPVIQGCNIIHSKDLKAKIDCKLGMFRKYGKTFPTYPDVFVKCMH</sequence>
<feature type="signal peptide" evidence="1">
    <location>
        <begin position="1"/>
        <end position="20"/>
    </location>
</feature>
<reference evidence="2 3" key="1">
    <citation type="journal article" date="2017" name="Curr. Biol.">
        <title>Genome architecture and evolution of a unichromosomal asexual nematode.</title>
        <authorList>
            <person name="Fradin H."/>
            <person name="Zegar C."/>
            <person name="Gutwein M."/>
            <person name="Lucas J."/>
            <person name="Kovtun M."/>
            <person name="Corcoran D."/>
            <person name="Baugh L.R."/>
            <person name="Kiontke K."/>
            <person name="Gunsalus K."/>
            <person name="Fitch D.H."/>
            <person name="Piano F."/>
        </authorList>
    </citation>
    <scope>NUCLEOTIDE SEQUENCE [LARGE SCALE GENOMIC DNA]</scope>
    <source>
        <strain evidence="2">PF1309</strain>
    </source>
</reference>
<organism evidence="2 3">
    <name type="scientific">Diploscapter pachys</name>
    <dbReference type="NCBI Taxonomy" id="2018661"/>
    <lineage>
        <taxon>Eukaryota</taxon>
        <taxon>Metazoa</taxon>
        <taxon>Ecdysozoa</taxon>
        <taxon>Nematoda</taxon>
        <taxon>Chromadorea</taxon>
        <taxon>Rhabditida</taxon>
        <taxon>Rhabditina</taxon>
        <taxon>Rhabditomorpha</taxon>
        <taxon>Rhabditoidea</taxon>
        <taxon>Rhabditidae</taxon>
        <taxon>Diploscapter</taxon>
    </lineage>
</organism>
<gene>
    <name evidence="2" type="ORF">WR25_15184</name>
</gene>
<dbReference type="AlphaFoldDB" id="A0A2A2KX75"/>
<proteinExistence type="predicted"/>
<comment type="caution">
    <text evidence="2">The sequence shown here is derived from an EMBL/GenBank/DDBJ whole genome shotgun (WGS) entry which is preliminary data.</text>
</comment>
<feature type="chain" id="PRO_5012584458" evidence="1">
    <location>
        <begin position="21"/>
        <end position="119"/>
    </location>
</feature>
<evidence type="ECO:0000313" key="3">
    <source>
        <dbReference type="Proteomes" id="UP000218231"/>
    </source>
</evidence>